<evidence type="ECO:0000313" key="8">
    <source>
        <dbReference type="Proteomes" id="UP000886998"/>
    </source>
</evidence>
<evidence type="ECO:0000313" key="7">
    <source>
        <dbReference type="EMBL" id="GFY61200.1"/>
    </source>
</evidence>
<evidence type="ECO:0000259" key="4">
    <source>
        <dbReference type="PROSITE" id="PS01180"/>
    </source>
</evidence>
<dbReference type="OrthoDB" id="6419617at2759"/>
<dbReference type="InterPro" id="IPR036179">
    <property type="entry name" value="Ig-like_dom_sf"/>
</dbReference>
<dbReference type="InterPro" id="IPR051587">
    <property type="entry name" value="Adhesion_GPCR"/>
</dbReference>
<dbReference type="AlphaFoldDB" id="A0A8X7C9P8"/>
<dbReference type="GO" id="GO:0004930">
    <property type="term" value="F:G protein-coupled receptor activity"/>
    <property type="evidence" value="ECO:0007669"/>
    <property type="project" value="InterPro"/>
</dbReference>
<dbReference type="Gene3D" id="2.10.25.10">
    <property type="entry name" value="Laminin"/>
    <property type="match status" value="1"/>
</dbReference>
<dbReference type="EMBL" id="BMAV01013485">
    <property type="protein sequence ID" value="GFY61200.1"/>
    <property type="molecule type" value="Genomic_DNA"/>
</dbReference>
<keyword evidence="8" id="KW-1185">Reference proteome</keyword>
<dbReference type="Gene3D" id="2.60.40.10">
    <property type="entry name" value="Immunoglobulins"/>
    <property type="match status" value="2"/>
</dbReference>
<feature type="chain" id="PRO_5036480893" evidence="3">
    <location>
        <begin position="26"/>
        <end position="671"/>
    </location>
</feature>
<dbReference type="Pfam" id="PF13927">
    <property type="entry name" value="Ig_3"/>
    <property type="match status" value="1"/>
</dbReference>
<gene>
    <name evidence="7" type="primary">AVEN_156797_1</name>
    <name evidence="7" type="ORF">TNIN_315991</name>
</gene>
<dbReference type="CDD" id="cd00054">
    <property type="entry name" value="EGF_CA"/>
    <property type="match status" value="1"/>
</dbReference>
<proteinExistence type="predicted"/>
<evidence type="ECO:0000259" key="6">
    <source>
        <dbReference type="PROSITE" id="PS50835"/>
    </source>
</evidence>
<dbReference type="InterPro" id="IPR013783">
    <property type="entry name" value="Ig-like_fold"/>
</dbReference>
<comment type="caution">
    <text evidence="7">The sequence shown here is derived from an EMBL/GenBank/DDBJ whole genome shotgun (WGS) entry which is preliminary data.</text>
</comment>
<sequence>MSPNRIWYILQASLILFLSARSVISESQCGGYITNSKGYIHTPNFPKPYKVPIHCQWIFEAPQGSKVSVYFTQFYMKKGITAADYTYYSRHIKAGVGKYDFGIISSNDEPTYLVSNQQILVLTMNVRSLDNIHLRVREHLLEVSGFNITYEMILRNETVRQDSCIYHHCSFTGNCFAMADFSSYTCKCFANYFGEECQFDNTCGPNSTSSVCLNGGTCRYYVGSSVRTCECLPGYTGAKCESLISASGNKAFNGSELECQEKYHQSPQGYFSVYPKRNNCHDEESMLIRSLEISEATPVNEGIPLLIACVIQSRGEVNITWLKDGFPIMFEASQGRLWTMQVPKDSSGRSSFLLGIDKINEHDIGTFTCVANEGAKSENLSISVNIKLISKIMINPLAATVVKGSSVSITCVSIDGIYSASSYSWLKNNADIHRRRDPEKIEYLYPGGTRLILKNAQDSMNYTCIMRTQTGLLRLTSAITVINGTDFSTKTCQQVESYGVKWKVTAVNSMDIHLCPEGYTGFITRLCKINANKGIEWDEPDFSSCISEPILALKKEFDSWKMGYKKKAAITLLTELYDFLTSNTSSMHNSEGEPIIDMLFDADISSFLEADAEKNWHLILQSASLLFGPNLVQKHQYKMKLQMLIRRITLSYGEMSDFLKNPSFQNKCLRK</sequence>
<dbReference type="InterPro" id="IPR036445">
    <property type="entry name" value="GPCR_2_extracell_dom_sf"/>
</dbReference>
<dbReference type="Proteomes" id="UP000886998">
    <property type="component" value="Unassembled WGS sequence"/>
</dbReference>
<dbReference type="PROSITE" id="PS01180">
    <property type="entry name" value="CUB"/>
    <property type="match status" value="1"/>
</dbReference>
<dbReference type="GO" id="GO:0016020">
    <property type="term" value="C:membrane"/>
    <property type="evidence" value="ECO:0007669"/>
    <property type="project" value="InterPro"/>
</dbReference>
<evidence type="ECO:0000256" key="2">
    <source>
        <dbReference type="PROSITE-ProRule" id="PRU00076"/>
    </source>
</evidence>
<dbReference type="SUPFAM" id="SSF57196">
    <property type="entry name" value="EGF/Laminin"/>
    <property type="match status" value="2"/>
</dbReference>
<dbReference type="InterPro" id="IPR003599">
    <property type="entry name" value="Ig_sub"/>
</dbReference>
<dbReference type="SMART" id="SM00042">
    <property type="entry name" value="CUB"/>
    <property type="match status" value="1"/>
</dbReference>
<dbReference type="CDD" id="cd00096">
    <property type="entry name" value="Ig"/>
    <property type="match status" value="1"/>
</dbReference>
<dbReference type="CDD" id="cd00041">
    <property type="entry name" value="CUB"/>
    <property type="match status" value="1"/>
</dbReference>
<feature type="domain" description="Ig-like" evidence="6">
    <location>
        <begin position="275"/>
        <end position="383"/>
    </location>
</feature>
<dbReference type="PROSITE" id="PS50835">
    <property type="entry name" value="IG_LIKE"/>
    <property type="match status" value="2"/>
</dbReference>
<dbReference type="SMART" id="SM00181">
    <property type="entry name" value="EGF"/>
    <property type="match status" value="2"/>
</dbReference>
<feature type="disulfide bond" evidence="2">
    <location>
        <begin position="169"/>
        <end position="186"/>
    </location>
</feature>
<feature type="disulfide bond" evidence="2">
    <location>
        <begin position="188"/>
        <end position="197"/>
    </location>
</feature>
<dbReference type="PROSITE" id="PS50026">
    <property type="entry name" value="EGF_3"/>
    <property type="match status" value="2"/>
</dbReference>
<protein>
    <submittedName>
        <fullName evidence="7">Uncharacterized protein</fullName>
    </submittedName>
</protein>
<feature type="domain" description="EGF-like" evidence="5">
    <location>
        <begin position="199"/>
        <end position="241"/>
    </location>
</feature>
<feature type="signal peptide" evidence="3">
    <location>
        <begin position="1"/>
        <end position="25"/>
    </location>
</feature>
<dbReference type="Gene3D" id="2.60.120.290">
    <property type="entry name" value="Spermadhesin, CUB domain"/>
    <property type="match status" value="1"/>
</dbReference>
<keyword evidence="2" id="KW-0245">EGF-like domain</keyword>
<keyword evidence="1 2" id="KW-1015">Disulfide bond</keyword>
<dbReference type="PANTHER" id="PTHR45813">
    <property type="entry name" value="IG-LIKE DOMAIN-CONTAINING PROTEIN"/>
    <property type="match status" value="1"/>
</dbReference>
<dbReference type="GO" id="GO:0007189">
    <property type="term" value="P:adenylate cyclase-activating G protein-coupled receptor signaling pathway"/>
    <property type="evidence" value="ECO:0007669"/>
    <property type="project" value="TreeGrafter"/>
</dbReference>
<dbReference type="SMART" id="SM00409">
    <property type="entry name" value="IG"/>
    <property type="match status" value="2"/>
</dbReference>
<organism evidence="7 8">
    <name type="scientific">Trichonephila inaurata madagascariensis</name>
    <dbReference type="NCBI Taxonomy" id="2747483"/>
    <lineage>
        <taxon>Eukaryota</taxon>
        <taxon>Metazoa</taxon>
        <taxon>Ecdysozoa</taxon>
        <taxon>Arthropoda</taxon>
        <taxon>Chelicerata</taxon>
        <taxon>Arachnida</taxon>
        <taxon>Araneae</taxon>
        <taxon>Araneomorphae</taxon>
        <taxon>Entelegynae</taxon>
        <taxon>Araneoidea</taxon>
        <taxon>Nephilidae</taxon>
        <taxon>Trichonephila</taxon>
        <taxon>Trichonephila inaurata</taxon>
    </lineage>
</organism>
<evidence type="ECO:0000256" key="3">
    <source>
        <dbReference type="SAM" id="SignalP"/>
    </source>
</evidence>
<evidence type="ECO:0000259" key="5">
    <source>
        <dbReference type="PROSITE" id="PS50026"/>
    </source>
</evidence>
<accession>A0A8X7C9P8</accession>
<dbReference type="Gene3D" id="4.10.1240.10">
    <property type="entry name" value="GPCR, family 2, extracellular hormone receptor domain"/>
    <property type="match status" value="1"/>
</dbReference>
<dbReference type="InterPro" id="IPR000859">
    <property type="entry name" value="CUB_dom"/>
</dbReference>
<dbReference type="InterPro" id="IPR000742">
    <property type="entry name" value="EGF"/>
</dbReference>
<dbReference type="PANTHER" id="PTHR45813:SF8">
    <property type="entry name" value="IG-LIKE DOMAIN-CONTAINING PROTEIN"/>
    <property type="match status" value="1"/>
</dbReference>
<feature type="disulfide bond" evidence="2">
    <location>
        <begin position="231"/>
        <end position="240"/>
    </location>
</feature>
<keyword evidence="3" id="KW-0732">Signal</keyword>
<dbReference type="InterPro" id="IPR035914">
    <property type="entry name" value="Sperma_CUB_dom_sf"/>
</dbReference>
<feature type="disulfide bond" evidence="2">
    <location>
        <begin position="212"/>
        <end position="229"/>
    </location>
</feature>
<feature type="domain" description="CUB" evidence="4">
    <location>
        <begin position="29"/>
        <end position="153"/>
    </location>
</feature>
<comment type="caution">
    <text evidence="2">Lacks conserved residue(s) required for the propagation of feature annotation.</text>
</comment>
<dbReference type="SUPFAM" id="SSF49854">
    <property type="entry name" value="Spermadhesin, CUB domain"/>
    <property type="match status" value="1"/>
</dbReference>
<dbReference type="SUPFAM" id="SSF48726">
    <property type="entry name" value="Immunoglobulin"/>
    <property type="match status" value="2"/>
</dbReference>
<dbReference type="Pfam" id="PF00431">
    <property type="entry name" value="CUB"/>
    <property type="match status" value="1"/>
</dbReference>
<name>A0A8X7C9P8_9ARAC</name>
<evidence type="ECO:0000256" key="1">
    <source>
        <dbReference type="ARBA" id="ARBA00023157"/>
    </source>
</evidence>
<dbReference type="PROSITE" id="PS01186">
    <property type="entry name" value="EGF_2"/>
    <property type="match status" value="1"/>
</dbReference>
<feature type="domain" description="Ig-like" evidence="6">
    <location>
        <begin position="390"/>
        <end position="480"/>
    </location>
</feature>
<dbReference type="InterPro" id="IPR007110">
    <property type="entry name" value="Ig-like_dom"/>
</dbReference>
<dbReference type="PROSITE" id="PS00022">
    <property type="entry name" value="EGF_1"/>
    <property type="match status" value="2"/>
</dbReference>
<reference evidence="7" key="1">
    <citation type="submission" date="2020-08" db="EMBL/GenBank/DDBJ databases">
        <title>Multicomponent nature underlies the extraordinary mechanical properties of spider dragline silk.</title>
        <authorList>
            <person name="Kono N."/>
            <person name="Nakamura H."/>
            <person name="Mori M."/>
            <person name="Yoshida Y."/>
            <person name="Ohtoshi R."/>
            <person name="Malay A.D."/>
            <person name="Moran D.A.P."/>
            <person name="Tomita M."/>
            <person name="Numata K."/>
            <person name="Arakawa K."/>
        </authorList>
    </citation>
    <scope>NUCLEOTIDE SEQUENCE</scope>
</reference>
<feature type="domain" description="EGF-like" evidence="5">
    <location>
        <begin position="160"/>
        <end position="198"/>
    </location>
</feature>